<dbReference type="Pfam" id="PF05055">
    <property type="entry name" value="DUF677"/>
    <property type="match status" value="1"/>
</dbReference>
<feature type="transmembrane region" description="Helical" evidence="7">
    <location>
        <begin position="263"/>
        <end position="285"/>
    </location>
</feature>
<keyword evidence="10" id="KW-1185">Reference proteome</keyword>
<dbReference type="InterPro" id="IPR008906">
    <property type="entry name" value="HATC_C_dom"/>
</dbReference>
<dbReference type="GO" id="GO:0016020">
    <property type="term" value="C:membrane"/>
    <property type="evidence" value="ECO:0007669"/>
    <property type="project" value="UniProtKB-SubCell"/>
</dbReference>
<evidence type="ECO:0000313" key="9">
    <source>
        <dbReference type="EMBL" id="KAE8729632.1"/>
    </source>
</evidence>
<comment type="subcellular location">
    <subcellularLocation>
        <location evidence="1">Membrane</location>
    </subcellularLocation>
</comment>
<proteinExistence type="inferred from homology"/>
<feature type="region of interest" description="Disordered" evidence="6">
    <location>
        <begin position="48"/>
        <end position="70"/>
    </location>
</feature>
<comment type="similarity">
    <text evidence="2">Belongs to the UPF0496 family.</text>
</comment>
<keyword evidence="4 7" id="KW-1133">Transmembrane helix</keyword>
<evidence type="ECO:0000256" key="4">
    <source>
        <dbReference type="ARBA" id="ARBA00022989"/>
    </source>
</evidence>
<evidence type="ECO:0000313" key="10">
    <source>
        <dbReference type="Proteomes" id="UP000436088"/>
    </source>
</evidence>
<dbReference type="Pfam" id="PF05699">
    <property type="entry name" value="Dimer_Tnp_hAT"/>
    <property type="match status" value="1"/>
</dbReference>
<keyword evidence="5 7" id="KW-0472">Membrane</keyword>
<evidence type="ECO:0000256" key="1">
    <source>
        <dbReference type="ARBA" id="ARBA00004370"/>
    </source>
</evidence>
<evidence type="ECO:0000256" key="7">
    <source>
        <dbReference type="SAM" id="Phobius"/>
    </source>
</evidence>
<dbReference type="GO" id="GO:0016740">
    <property type="term" value="F:transferase activity"/>
    <property type="evidence" value="ECO:0007669"/>
    <property type="project" value="UniProtKB-KW"/>
</dbReference>
<keyword evidence="9" id="KW-0808">Transferase</keyword>
<feature type="domain" description="HAT C-terminal dimerisation" evidence="8">
    <location>
        <begin position="457"/>
        <end position="514"/>
    </location>
</feature>
<organism evidence="9 10">
    <name type="scientific">Hibiscus syriacus</name>
    <name type="common">Rose of Sharon</name>
    <dbReference type="NCBI Taxonomy" id="106335"/>
    <lineage>
        <taxon>Eukaryota</taxon>
        <taxon>Viridiplantae</taxon>
        <taxon>Streptophyta</taxon>
        <taxon>Embryophyta</taxon>
        <taxon>Tracheophyta</taxon>
        <taxon>Spermatophyta</taxon>
        <taxon>Magnoliopsida</taxon>
        <taxon>eudicotyledons</taxon>
        <taxon>Gunneridae</taxon>
        <taxon>Pentapetalae</taxon>
        <taxon>rosids</taxon>
        <taxon>malvids</taxon>
        <taxon>Malvales</taxon>
        <taxon>Malvaceae</taxon>
        <taxon>Malvoideae</taxon>
        <taxon>Hibiscus</taxon>
    </lineage>
</organism>
<gene>
    <name evidence="9" type="ORF">F3Y22_tig00003480pilonHSYRG00014</name>
</gene>
<evidence type="ECO:0000256" key="5">
    <source>
        <dbReference type="ARBA" id="ARBA00023136"/>
    </source>
</evidence>
<dbReference type="GO" id="GO:0046983">
    <property type="term" value="F:protein dimerization activity"/>
    <property type="evidence" value="ECO:0007669"/>
    <property type="project" value="InterPro"/>
</dbReference>
<dbReference type="Proteomes" id="UP000436088">
    <property type="component" value="Unassembled WGS sequence"/>
</dbReference>
<evidence type="ECO:0000256" key="2">
    <source>
        <dbReference type="ARBA" id="ARBA00009074"/>
    </source>
</evidence>
<dbReference type="PANTHER" id="PTHR31113:SF2">
    <property type="entry name" value="OS04G0423200 PROTEIN"/>
    <property type="match status" value="1"/>
</dbReference>
<evidence type="ECO:0000256" key="6">
    <source>
        <dbReference type="SAM" id="MobiDB-lite"/>
    </source>
</evidence>
<name>A0A6A3CPW4_HIBSY</name>
<reference evidence="9" key="1">
    <citation type="submission" date="2019-09" db="EMBL/GenBank/DDBJ databases">
        <title>Draft genome information of white flower Hibiscus syriacus.</title>
        <authorList>
            <person name="Kim Y.-M."/>
        </authorList>
    </citation>
    <scope>NUCLEOTIDE SEQUENCE [LARGE SCALE GENOMIC DNA]</scope>
    <source>
        <strain evidence="9">YM2019G1</strain>
    </source>
</reference>
<dbReference type="AlphaFoldDB" id="A0A6A3CPW4"/>
<keyword evidence="3 7" id="KW-0812">Transmembrane</keyword>
<comment type="caution">
    <text evidence="9">The sequence shown here is derived from an EMBL/GenBank/DDBJ whole genome shotgun (WGS) entry which is preliminary data.</text>
</comment>
<evidence type="ECO:0000256" key="3">
    <source>
        <dbReference type="ARBA" id="ARBA00022692"/>
    </source>
</evidence>
<feature type="compositionally biased region" description="Polar residues" evidence="6">
    <location>
        <begin position="48"/>
        <end position="58"/>
    </location>
</feature>
<dbReference type="PANTHER" id="PTHR31113">
    <property type="entry name" value="UPF0496 PROTEIN 3-RELATED"/>
    <property type="match status" value="1"/>
</dbReference>
<evidence type="ECO:0000259" key="8">
    <source>
        <dbReference type="Pfam" id="PF05699"/>
    </source>
</evidence>
<dbReference type="InterPro" id="IPR007749">
    <property type="entry name" value="DUF677"/>
</dbReference>
<dbReference type="EMBL" id="VEPZ02000222">
    <property type="protein sequence ID" value="KAE8729632.1"/>
    <property type="molecule type" value="Genomic_DNA"/>
</dbReference>
<protein>
    <submittedName>
        <fullName evidence="9">Transferase</fullName>
    </submittedName>
</protein>
<accession>A0A6A3CPW4</accession>
<sequence>MARLQQPKWPSKSVQARVSRTLAGCVSPQRRIPAVPLPDFTAVHLTSNNPASSGARNVNNDKPKFNGANPSLTVTDSRIRHITGEKDVRDARKSLNVNDEYLSTLRTKSYLEFSSKAQVLANEPSSPFKFFQLLEPCQDTVSSILESTILAELPELKTLILDYFDVSAEASRICGHLLAKINQIQRYYQFIQGAIDSLDEYYRSPEKFGQVLSELNSFVALKNPFSNPNKHDFKTINEKYSSILHHLKSKKRKVSRKIKMIKFIHKASGICLMTACGLIVVIAIVIAVHTLAPLLMAPAILSFVPVKLLKKKKTMIFKKLPCLKCGFLRKVGDQLDVAAKGTYILNRDFDTMSRIVSRMNDEVEHKKEIIQICLERQREDHRFCLQIVKELNKCNSGFWKQVQELEEHVYLCLVTINRARALVIKEMTTSYLIFHSTGLEGPFLEEDSIILRFSIPDCYPNASIAYRILLTVSVTVASAERSFSKLKLIKTYLRSSMSQEMLNGLATLAIEKEMIGNIDVDVIINDFASQNARRNCFL</sequence>